<gene>
    <name evidence="1" type="ORF">SAMN05444158_4584</name>
</gene>
<evidence type="ECO:0000313" key="2">
    <source>
        <dbReference type="Proteomes" id="UP000243904"/>
    </source>
</evidence>
<dbReference type="RefSeq" id="WP_244548788.1">
    <property type="nucleotide sequence ID" value="NZ_LT629750.1"/>
</dbReference>
<protein>
    <submittedName>
        <fullName evidence="1">Uncharacterized protein</fullName>
    </submittedName>
</protein>
<accession>A0A1H1Y0Y7</accession>
<dbReference type="AlphaFoldDB" id="A0A1H1Y0Y7"/>
<organism evidence="1 2">
    <name type="scientific">Bradyrhizobium canariense</name>
    <dbReference type="NCBI Taxonomy" id="255045"/>
    <lineage>
        <taxon>Bacteria</taxon>
        <taxon>Pseudomonadati</taxon>
        <taxon>Pseudomonadota</taxon>
        <taxon>Alphaproteobacteria</taxon>
        <taxon>Hyphomicrobiales</taxon>
        <taxon>Nitrobacteraceae</taxon>
        <taxon>Bradyrhizobium</taxon>
    </lineage>
</organism>
<dbReference type="EMBL" id="LT629750">
    <property type="protein sequence ID" value="SDT15154.1"/>
    <property type="molecule type" value="Genomic_DNA"/>
</dbReference>
<dbReference type="Proteomes" id="UP000243904">
    <property type="component" value="Chromosome I"/>
</dbReference>
<name>A0A1H1Y0Y7_9BRAD</name>
<sequence>MRICWRVIAVAFISFLFASVELFADEPEIDMFALMAGKCSTLKVAERDFACTSVAFSHSPGGRSGFTVPLNDADDDSHIITFSGENGRREQDNLYVLSIDRMLLKSKDRPKVDGLPTPSVEPSTGTCKQIGNFATQQVSSVSCSATDGTGRKYELQFESDGSPIKVMMIRAADPATEERRADPATDERRTEILAEHIEQIKCRQMADVQGVLPRDRTAFILRCMDE</sequence>
<keyword evidence="2" id="KW-1185">Reference proteome</keyword>
<proteinExistence type="predicted"/>
<reference evidence="2" key="1">
    <citation type="submission" date="2016-10" db="EMBL/GenBank/DDBJ databases">
        <authorList>
            <person name="Varghese N."/>
            <person name="Submissions S."/>
        </authorList>
    </citation>
    <scope>NUCLEOTIDE SEQUENCE [LARGE SCALE GENOMIC DNA]</scope>
    <source>
        <strain evidence="2">GAS369</strain>
    </source>
</reference>
<evidence type="ECO:0000313" key="1">
    <source>
        <dbReference type="EMBL" id="SDT15154.1"/>
    </source>
</evidence>